<dbReference type="RefSeq" id="WP_151175487.1">
    <property type="nucleotide sequence ID" value="NZ_CP042906.1"/>
</dbReference>
<organism evidence="10 11">
    <name type="scientific">Hypericibacter terrae</name>
    <dbReference type="NCBI Taxonomy" id="2602015"/>
    <lineage>
        <taxon>Bacteria</taxon>
        <taxon>Pseudomonadati</taxon>
        <taxon>Pseudomonadota</taxon>
        <taxon>Alphaproteobacteria</taxon>
        <taxon>Rhodospirillales</taxon>
        <taxon>Dongiaceae</taxon>
        <taxon>Hypericibacter</taxon>
    </lineage>
</organism>
<feature type="transmembrane region" description="Helical" evidence="8">
    <location>
        <begin position="21"/>
        <end position="49"/>
    </location>
</feature>
<keyword evidence="3 8" id="KW-0813">Transport</keyword>
<dbReference type="PANTHER" id="PTHR43848">
    <property type="entry name" value="PUTRESCINE TRANSPORT SYSTEM PERMEASE PROTEIN POTI"/>
    <property type="match status" value="1"/>
</dbReference>
<dbReference type="SUPFAM" id="SSF161098">
    <property type="entry name" value="MetI-like"/>
    <property type="match status" value="1"/>
</dbReference>
<evidence type="ECO:0000256" key="1">
    <source>
        <dbReference type="ARBA" id="ARBA00004651"/>
    </source>
</evidence>
<feature type="transmembrane region" description="Helical" evidence="8">
    <location>
        <begin position="115"/>
        <end position="138"/>
    </location>
</feature>
<keyword evidence="11" id="KW-1185">Reference proteome</keyword>
<evidence type="ECO:0000256" key="7">
    <source>
        <dbReference type="ARBA" id="ARBA00023136"/>
    </source>
</evidence>
<feature type="transmembrane region" description="Helical" evidence="8">
    <location>
        <begin position="200"/>
        <end position="219"/>
    </location>
</feature>
<dbReference type="InterPro" id="IPR000515">
    <property type="entry name" value="MetI-like"/>
</dbReference>
<feature type="transmembrane region" description="Helical" evidence="8">
    <location>
        <begin position="150"/>
        <end position="172"/>
    </location>
</feature>
<dbReference type="PROSITE" id="PS50928">
    <property type="entry name" value="ABC_TM1"/>
    <property type="match status" value="1"/>
</dbReference>
<comment type="subcellular location">
    <subcellularLocation>
        <location evidence="1 8">Cell membrane</location>
        <topology evidence="1 8">Multi-pass membrane protein</topology>
    </subcellularLocation>
</comment>
<sequence>MTAIVRNQATIERVVRRERNLFRVATAVAVGFGAIGIGLIYGPIAWLALMSISVRPLTGKPGPFTLDWYQKLFGDLRWLDPLGTSLGVATIVCVLCMITATAVGRTLPHIGRSGAWLLLIFLIVLFVPGVMLGVDFIMYYRLFLGIRTGLWSLVLGNFVWAFPFALLSVLVVSTRFDIRLLEVAADLGASKWRRFRDVEMPLLMPGIMSAGFFGFLLSFNELPRSIYLRGGITTLPLFQWAEASSHSTMVPLIYALSTLITLASLALTVFALRLLFRREKQA</sequence>
<dbReference type="AlphaFoldDB" id="A0A5J6MDE4"/>
<evidence type="ECO:0000313" key="10">
    <source>
        <dbReference type="EMBL" id="QEX14987.1"/>
    </source>
</evidence>
<dbReference type="GO" id="GO:0005886">
    <property type="term" value="C:plasma membrane"/>
    <property type="evidence" value="ECO:0007669"/>
    <property type="project" value="UniProtKB-SubCell"/>
</dbReference>
<reference evidence="10 11" key="1">
    <citation type="submission" date="2019-08" db="EMBL/GenBank/DDBJ databases">
        <title>Hyperibacter terrae gen. nov., sp. nov. and Hyperibacter viscosus sp. nov., two new members in the family Rhodospirillaceae isolated from the rhizosphere of Hypericum perforatum.</title>
        <authorList>
            <person name="Noviana Z."/>
        </authorList>
    </citation>
    <scope>NUCLEOTIDE SEQUENCE [LARGE SCALE GENOMIC DNA]</scope>
    <source>
        <strain evidence="10 11">R5913</strain>
    </source>
</reference>
<evidence type="ECO:0000259" key="9">
    <source>
        <dbReference type="PROSITE" id="PS50928"/>
    </source>
</evidence>
<keyword evidence="6 8" id="KW-1133">Transmembrane helix</keyword>
<feature type="transmembrane region" description="Helical" evidence="8">
    <location>
        <begin position="252"/>
        <end position="276"/>
    </location>
</feature>
<evidence type="ECO:0000256" key="5">
    <source>
        <dbReference type="ARBA" id="ARBA00022692"/>
    </source>
</evidence>
<evidence type="ECO:0000313" key="11">
    <source>
        <dbReference type="Proteomes" id="UP000326202"/>
    </source>
</evidence>
<gene>
    <name evidence="10" type="primary">potC</name>
    <name evidence="10" type="ORF">FRZ44_02670</name>
</gene>
<name>A0A5J6MDE4_9PROT</name>
<feature type="transmembrane region" description="Helical" evidence="8">
    <location>
        <begin position="82"/>
        <end position="103"/>
    </location>
</feature>
<dbReference type="Pfam" id="PF00528">
    <property type="entry name" value="BPD_transp_1"/>
    <property type="match status" value="1"/>
</dbReference>
<dbReference type="InterPro" id="IPR035906">
    <property type="entry name" value="MetI-like_sf"/>
</dbReference>
<dbReference type="KEGG" id="htq:FRZ44_02670"/>
<evidence type="ECO:0000256" key="3">
    <source>
        <dbReference type="ARBA" id="ARBA00022448"/>
    </source>
</evidence>
<evidence type="ECO:0000256" key="8">
    <source>
        <dbReference type="RuleBase" id="RU363032"/>
    </source>
</evidence>
<evidence type="ECO:0000256" key="2">
    <source>
        <dbReference type="ARBA" id="ARBA00007069"/>
    </source>
</evidence>
<keyword evidence="5 8" id="KW-0812">Transmembrane</keyword>
<dbReference type="InterPro" id="IPR051789">
    <property type="entry name" value="Bact_Polyamine_Transport"/>
</dbReference>
<keyword evidence="7 8" id="KW-0472">Membrane</keyword>
<dbReference type="OrthoDB" id="9809681at2"/>
<evidence type="ECO:0000256" key="6">
    <source>
        <dbReference type="ARBA" id="ARBA00022989"/>
    </source>
</evidence>
<comment type="similarity">
    <text evidence="2">Belongs to the binding-protein-dependent transport system permease family. CysTW subfamily.</text>
</comment>
<proteinExistence type="inferred from homology"/>
<evidence type="ECO:0000256" key="4">
    <source>
        <dbReference type="ARBA" id="ARBA00022475"/>
    </source>
</evidence>
<feature type="domain" description="ABC transmembrane type-1" evidence="9">
    <location>
        <begin position="82"/>
        <end position="271"/>
    </location>
</feature>
<dbReference type="Proteomes" id="UP000326202">
    <property type="component" value="Chromosome"/>
</dbReference>
<keyword evidence="4" id="KW-1003">Cell membrane</keyword>
<accession>A0A5J6MDE4</accession>
<dbReference type="GO" id="GO:0055085">
    <property type="term" value="P:transmembrane transport"/>
    <property type="evidence" value="ECO:0007669"/>
    <property type="project" value="InterPro"/>
</dbReference>
<dbReference type="CDD" id="cd06261">
    <property type="entry name" value="TM_PBP2"/>
    <property type="match status" value="1"/>
</dbReference>
<dbReference type="EMBL" id="CP042906">
    <property type="protein sequence ID" value="QEX14987.1"/>
    <property type="molecule type" value="Genomic_DNA"/>
</dbReference>
<protein>
    <submittedName>
        <fullName evidence="10">Spermidine/putrescine ABC transporter permease</fullName>
    </submittedName>
</protein>
<dbReference type="PANTHER" id="PTHR43848:SF2">
    <property type="entry name" value="PUTRESCINE TRANSPORT SYSTEM PERMEASE PROTEIN POTI"/>
    <property type="match status" value="1"/>
</dbReference>
<dbReference type="Gene3D" id="1.10.3720.10">
    <property type="entry name" value="MetI-like"/>
    <property type="match status" value="1"/>
</dbReference>